<keyword evidence="2" id="KW-1133">Transmembrane helix</keyword>
<dbReference type="Gene3D" id="3.90.1720.10">
    <property type="entry name" value="endopeptidase domain like (from Nostoc punctiforme)"/>
    <property type="match status" value="1"/>
</dbReference>
<name>A0AAY5KF28_ESOLU</name>
<dbReference type="GO" id="GO:0005791">
    <property type="term" value="C:rough endoplasmic reticulum"/>
    <property type="evidence" value="ECO:0007669"/>
    <property type="project" value="TreeGrafter"/>
</dbReference>
<reference evidence="4" key="3">
    <citation type="submission" date="2025-09" db="UniProtKB">
        <authorList>
            <consortium name="Ensembl"/>
        </authorList>
    </citation>
    <scope>IDENTIFICATION</scope>
</reference>
<reference evidence="4 5" key="1">
    <citation type="submission" date="2020-02" db="EMBL/GenBank/DDBJ databases">
        <title>Esox lucius (northern pike) genome, fEsoLuc1, primary haplotype.</title>
        <authorList>
            <person name="Myers G."/>
            <person name="Karagic N."/>
            <person name="Meyer A."/>
            <person name="Pippel M."/>
            <person name="Reichard M."/>
            <person name="Winkler S."/>
            <person name="Tracey A."/>
            <person name="Sims Y."/>
            <person name="Howe K."/>
            <person name="Rhie A."/>
            <person name="Formenti G."/>
            <person name="Durbin R."/>
            <person name="Fedrigo O."/>
            <person name="Jarvis E.D."/>
        </authorList>
    </citation>
    <scope>NUCLEOTIDE SEQUENCE [LARGE SCALE GENOMIC DNA]</scope>
</reference>
<dbReference type="Proteomes" id="UP000265140">
    <property type="component" value="Chromosome 24"/>
</dbReference>
<evidence type="ECO:0000256" key="2">
    <source>
        <dbReference type="SAM" id="Phobius"/>
    </source>
</evidence>
<dbReference type="Pfam" id="PF04970">
    <property type="entry name" value="LRAT"/>
    <property type="match status" value="1"/>
</dbReference>
<organism evidence="4 5">
    <name type="scientific">Esox lucius</name>
    <name type="common">Northern pike</name>
    <dbReference type="NCBI Taxonomy" id="8010"/>
    <lineage>
        <taxon>Eukaryota</taxon>
        <taxon>Metazoa</taxon>
        <taxon>Chordata</taxon>
        <taxon>Craniata</taxon>
        <taxon>Vertebrata</taxon>
        <taxon>Euteleostomi</taxon>
        <taxon>Actinopterygii</taxon>
        <taxon>Neopterygii</taxon>
        <taxon>Teleostei</taxon>
        <taxon>Protacanthopterygii</taxon>
        <taxon>Esociformes</taxon>
        <taxon>Esocidae</taxon>
        <taxon>Esox</taxon>
    </lineage>
</organism>
<accession>A0AAY5KF28</accession>
<dbReference type="GO" id="GO:0006776">
    <property type="term" value="P:vitamin A metabolic process"/>
    <property type="evidence" value="ECO:0007669"/>
    <property type="project" value="TreeGrafter"/>
</dbReference>
<feature type="domain" description="LRAT" evidence="3">
    <location>
        <begin position="46"/>
        <end position="173"/>
    </location>
</feature>
<dbReference type="PROSITE" id="PS51934">
    <property type="entry name" value="LRAT"/>
    <property type="match status" value="1"/>
</dbReference>
<dbReference type="GeneTree" id="ENSGT00940000165274"/>
<dbReference type="AlphaFoldDB" id="A0AAY5KF28"/>
<dbReference type="GO" id="GO:0042572">
    <property type="term" value="P:retinol metabolic process"/>
    <property type="evidence" value="ECO:0007669"/>
    <property type="project" value="InterPro"/>
</dbReference>
<keyword evidence="2" id="KW-0812">Transmembrane</keyword>
<evidence type="ECO:0000313" key="5">
    <source>
        <dbReference type="Proteomes" id="UP000265140"/>
    </source>
</evidence>
<feature type="active site" description="Acyl-thioester intermediate" evidence="1">
    <location>
        <position position="157"/>
    </location>
</feature>
<dbReference type="GO" id="GO:0047173">
    <property type="term" value="F:phosphatidylcholine-retinol O-acyltransferase activity"/>
    <property type="evidence" value="ECO:0007669"/>
    <property type="project" value="InterPro"/>
</dbReference>
<proteinExistence type="predicted"/>
<dbReference type="InterPro" id="IPR007053">
    <property type="entry name" value="LRAT_dom"/>
</dbReference>
<evidence type="ECO:0000313" key="4">
    <source>
        <dbReference type="Ensembl" id="ENSELUP00000087351.1"/>
    </source>
</evidence>
<dbReference type="Ensembl" id="ENSELUT00000109958.1">
    <property type="protein sequence ID" value="ENSELUP00000087351.1"/>
    <property type="gene ID" value="ENSELUG00000044459.1"/>
</dbReference>
<dbReference type="InterPro" id="IPR042288">
    <property type="entry name" value="LRAT"/>
</dbReference>
<reference evidence="4" key="2">
    <citation type="submission" date="2025-08" db="UniProtKB">
        <authorList>
            <consortium name="Ensembl"/>
        </authorList>
    </citation>
    <scope>IDENTIFICATION</scope>
</reference>
<protein>
    <submittedName>
        <fullName evidence="4">Lecithin retinol acyltransferase b, tandem duplicate 2</fullName>
    </submittedName>
</protein>
<feature type="transmembrane region" description="Helical" evidence="2">
    <location>
        <begin position="193"/>
        <end position="226"/>
    </location>
</feature>
<keyword evidence="2" id="KW-0472">Membrane</keyword>
<dbReference type="RefSeq" id="XP_010902920.2">
    <property type="nucleotide sequence ID" value="XM_010904618.4"/>
</dbReference>
<evidence type="ECO:0000256" key="1">
    <source>
        <dbReference type="PIRSR" id="PIRSR642288-1"/>
    </source>
</evidence>
<dbReference type="PANTHER" id="PTHR46678">
    <property type="entry name" value="LECITHIN RETINOL ACYLTRANSFERASE"/>
    <property type="match status" value="1"/>
</dbReference>
<dbReference type="PANTHER" id="PTHR46678:SF2">
    <property type="entry name" value="LECITHIN RETINOL ACYLTRANSFERASE-LIKE-RELATED"/>
    <property type="match status" value="1"/>
</dbReference>
<sequence>MFPLNFLSLIFITAPIDHGERKKREKTKDDPKAPSKYDSMFQRGDLLEVPRTLFTHFGIYLGGGRVAHLIPDILPVMSVDEGAIREMVTNSRLILGVIAKCASVRVDSVEDFAYGSEIIVNPMDKVCSRPPLAGTEVARRAEKLQGSVAYSLLWYNCEHYVMYCRYGTCMSYQTFQFCKTVKKLILNRRNAKLTAVLGPVLMIYLGVVSPFSALVTLLVPFIIWMAS</sequence>
<dbReference type="GeneID" id="105030635"/>
<keyword evidence="5" id="KW-1185">Reference proteome</keyword>
<dbReference type="KEGG" id="els:105030635"/>
<evidence type="ECO:0000259" key="3">
    <source>
        <dbReference type="PROSITE" id="PS51934"/>
    </source>
</evidence>
<dbReference type="CTD" id="556575"/>